<proteinExistence type="predicted"/>
<evidence type="ECO:0000313" key="2">
    <source>
        <dbReference type="EMBL" id="SCC54416.1"/>
    </source>
</evidence>
<gene>
    <name evidence="2" type="ORF">BTT61001_04246</name>
</gene>
<name>A0A1C4FEV4_BACTU</name>
<dbReference type="InterPro" id="IPR050678">
    <property type="entry name" value="DNA_Partitioning_ATPase"/>
</dbReference>
<dbReference type="AlphaFoldDB" id="A0A1C4FEV4"/>
<reference evidence="2 3" key="1">
    <citation type="submission" date="2016-08" db="EMBL/GenBank/DDBJ databases">
        <authorList>
            <person name="Seilhamer J.J."/>
        </authorList>
    </citation>
    <scope>NUCLEOTIDE SEQUENCE [LARGE SCALE GENOMIC DNA]</scope>
    <source>
        <strain evidence="2 3">IEBC_T61001</strain>
    </source>
</reference>
<dbReference type="PANTHER" id="PTHR13696">
    <property type="entry name" value="P-LOOP CONTAINING NUCLEOSIDE TRIPHOSPHATE HYDROLASE"/>
    <property type="match status" value="1"/>
</dbReference>
<protein>
    <submittedName>
        <fullName evidence="2">Rep63B</fullName>
    </submittedName>
</protein>
<evidence type="ECO:0000259" key="1">
    <source>
        <dbReference type="Pfam" id="PF13614"/>
    </source>
</evidence>
<dbReference type="PANTHER" id="PTHR13696:SF52">
    <property type="entry name" value="PARA FAMILY PROTEIN CT_582"/>
    <property type="match status" value="1"/>
</dbReference>
<dbReference type="EMBL" id="FMBI01000037">
    <property type="protein sequence ID" value="SCC54416.1"/>
    <property type="molecule type" value="Genomic_DNA"/>
</dbReference>
<dbReference type="Proteomes" id="UP000195991">
    <property type="component" value="Unassembled WGS sequence"/>
</dbReference>
<feature type="domain" description="AAA" evidence="1">
    <location>
        <begin position="6"/>
        <end position="177"/>
    </location>
</feature>
<dbReference type="NCBIfam" id="NF041283">
    <property type="entry name" value="PrgP"/>
    <property type="match status" value="1"/>
</dbReference>
<organism evidence="2 3">
    <name type="scientific">Bacillus thuringiensis</name>
    <dbReference type="NCBI Taxonomy" id="1428"/>
    <lineage>
        <taxon>Bacteria</taxon>
        <taxon>Bacillati</taxon>
        <taxon>Bacillota</taxon>
        <taxon>Bacilli</taxon>
        <taxon>Bacillales</taxon>
        <taxon>Bacillaceae</taxon>
        <taxon>Bacillus</taxon>
        <taxon>Bacillus cereus group</taxon>
    </lineage>
</organism>
<accession>A0A1C4FEV4</accession>
<dbReference type="SUPFAM" id="SSF52540">
    <property type="entry name" value="P-loop containing nucleoside triphosphate hydrolases"/>
    <property type="match status" value="1"/>
</dbReference>
<evidence type="ECO:0000313" key="3">
    <source>
        <dbReference type="Proteomes" id="UP000195991"/>
    </source>
</evidence>
<sequence>MKKGYVIINAQQKGGVGKTTDSCMESLVASLIFNKKVLFIDTDLQGNGTTFLAKSFNITEMQKTLMKCLEDGDLSEGIVQLHENLDMIPCGYDMRKYADFLIETFNTVEDRTFYLSRLLEKIKYNYDYIFIDIPPSTDIKVDNAMVASDYIIVVQETQQFSYEGSQRLIFEYIQTLVDDFGSLVKMQVAGVLPVLLQQKRALHKEIVKSTIATFGEENVFTTIINNHARLEWYPRIGLQFEDHHDKRMLALFCDIFCELEERIHLFETEGDIEPGYRYTPKYFVENKLTKLGKGIDIRGFNQKGNAARTEDSTIC</sequence>
<dbReference type="InterPro" id="IPR027417">
    <property type="entry name" value="P-loop_NTPase"/>
</dbReference>
<dbReference type="Pfam" id="PF13614">
    <property type="entry name" value="AAA_31"/>
    <property type="match status" value="1"/>
</dbReference>
<dbReference type="Gene3D" id="3.40.50.300">
    <property type="entry name" value="P-loop containing nucleotide triphosphate hydrolases"/>
    <property type="match status" value="1"/>
</dbReference>
<dbReference type="CDD" id="cd02042">
    <property type="entry name" value="ParAB_family"/>
    <property type="match status" value="1"/>
</dbReference>
<dbReference type="RefSeq" id="WP_088008863.1">
    <property type="nucleotide sequence ID" value="NZ_FMBI01000037.1"/>
</dbReference>
<dbReference type="InterPro" id="IPR025669">
    <property type="entry name" value="AAA_dom"/>
</dbReference>